<feature type="compositionally biased region" description="Low complexity" evidence="3">
    <location>
        <begin position="115"/>
        <end position="145"/>
    </location>
</feature>
<dbReference type="EMBL" id="CP053661">
    <property type="protein sequence ID" value="QKD83306.1"/>
    <property type="molecule type" value="Genomic_DNA"/>
</dbReference>
<evidence type="ECO:0000313" key="4">
    <source>
        <dbReference type="EMBL" id="QKD83306.1"/>
    </source>
</evidence>
<reference evidence="4 5" key="1">
    <citation type="submission" date="2020-05" db="EMBL/GenBank/DDBJ databases">
        <title>Complete genome sequence of of a novel Thermoleptolyngbya strain isolated from hot springs of Ganzi, Sichuan China.</title>
        <authorList>
            <person name="Tang J."/>
            <person name="Daroch M."/>
            <person name="Li L."/>
            <person name="Waleron K."/>
            <person name="Waleron M."/>
            <person name="Waleron M."/>
        </authorList>
    </citation>
    <scope>NUCLEOTIDE SEQUENCE [LARGE SCALE GENOMIC DNA]</scope>
    <source>
        <strain evidence="4 5">PKUAC-SCTA183</strain>
    </source>
</reference>
<dbReference type="PROSITE" id="PS50935">
    <property type="entry name" value="SSB"/>
    <property type="match status" value="1"/>
</dbReference>
<dbReference type="Gene3D" id="2.40.50.140">
    <property type="entry name" value="Nucleic acid-binding proteins"/>
    <property type="match status" value="1"/>
</dbReference>
<dbReference type="InterPro" id="IPR000424">
    <property type="entry name" value="Primosome_PriB/ssb"/>
</dbReference>
<keyword evidence="5" id="KW-1185">Reference proteome</keyword>
<dbReference type="KEGG" id="theu:HPC62_14860"/>
<sequence length="156" mass="16703">MNNCILMAEVIQEPQLRYTSDSQTPIAEMTVQFAALRDNEPPGQIKVVGWGNLAQEIQAGFHVGDRVILEGRLGMNMIDRPEGFKEKRAELTVSRIHRIEADASLRSSTADVPGTAASRPAATTPAAPPAYAASTAKAAPAAKAPVETADYDDIPF</sequence>
<evidence type="ECO:0000256" key="2">
    <source>
        <dbReference type="PROSITE-ProRule" id="PRU00252"/>
    </source>
</evidence>
<proteinExistence type="predicted"/>
<evidence type="ECO:0000256" key="1">
    <source>
        <dbReference type="ARBA" id="ARBA00023125"/>
    </source>
</evidence>
<organism evidence="4 5">
    <name type="scientific">Thermoleptolyngbya sichuanensis A183</name>
    <dbReference type="NCBI Taxonomy" id="2737172"/>
    <lineage>
        <taxon>Bacteria</taxon>
        <taxon>Bacillati</taxon>
        <taxon>Cyanobacteriota</taxon>
        <taxon>Cyanophyceae</taxon>
        <taxon>Oculatellales</taxon>
        <taxon>Oculatellaceae</taxon>
        <taxon>Thermoleptolyngbya</taxon>
        <taxon>Thermoleptolyngbya sichuanensis</taxon>
    </lineage>
</organism>
<dbReference type="AlphaFoldDB" id="A0A6M8BG96"/>
<feature type="region of interest" description="Disordered" evidence="3">
    <location>
        <begin position="103"/>
        <end position="156"/>
    </location>
</feature>
<dbReference type="CDD" id="cd04496">
    <property type="entry name" value="SSB_OBF"/>
    <property type="match status" value="1"/>
</dbReference>
<dbReference type="InterPro" id="IPR012340">
    <property type="entry name" value="NA-bd_OB-fold"/>
</dbReference>
<keyword evidence="1 2" id="KW-0238">DNA-binding</keyword>
<name>A0A6M8BG96_9CYAN</name>
<evidence type="ECO:0000256" key="3">
    <source>
        <dbReference type="SAM" id="MobiDB-lite"/>
    </source>
</evidence>
<protein>
    <submittedName>
        <fullName evidence="4">Single-stranded DNA-binding protein</fullName>
    </submittedName>
</protein>
<evidence type="ECO:0000313" key="5">
    <source>
        <dbReference type="Proteomes" id="UP000505210"/>
    </source>
</evidence>
<accession>A0A6M8BG96</accession>
<dbReference type="GO" id="GO:0003697">
    <property type="term" value="F:single-stranded DNA binding"/>
    <property type="evidence" value="ECO:0007669"/>
    <property type="project" value="InterPro"/>
</dbReference>
<dbReference type="SUPFAM" id="SSF50249">
    <property type="entry name" value="Nucleic acid-binding proteins"/>
    <property type="match status" value="1"/>
</dbReference>
<dbReference type="Proteomes" id="UP000505210">
    <property type="component" value="Chromosome"/>
</dbReference>
<dbReference type="Pfam" id="PF00436">
    <property type="entry name" value="SSB"/>
    <property type="match status" value="1"/>
</dbReference>
<gene>
    <name evidence="4" type="ORF">HPC62_14860</name>
</gene>
<dbReference type="RefSeq" id="WP_172356904.1">
    <property type="nucleotide sequence ID" value="NZ_CP053661.1"/>
</dbReference>